<keyword evidence="1" id="KW-0732">Signal</keyword>
<accession>A0LUL1</accession>
<dbReference type="HOGENOM" id="CLU_1801846_0_0_11"/>
<proteinExistence type="predicted"/>
<keyword evidence="3" id="KW-1185">Reference proteome</keyword>
<dbReference type="STRING" id="351607.Acel_1349"/>
<protein>
    <recommendedName>
        <fullName evidence="4">Secreted protein</fullName>
    </recommendedName>
</protein>
<evidence type="ECO:0000313" key="3">
    <source>
        <dbReference type="Proteomes" id="UP000008221"/>
    </source>
</evidence>
<dbReference type="InParanoid" id="A0LUL1"/>
<dbReference type="AlphaFoldDB" id="A0LUL1"/>
<feature type="chain" id="PRO_5038650887" description="Secreted protein" evidence="1">
    <location>
        <begin position="27"/>
        <end position="143"/>
    </location>
</feature>
<dbReference type="EMBL" id="CP000481">
    <property type="protein sequence ID" value="ABK53121.1"/>
    <property type="molecule type" value="Genomic_DNA"/>
</dbReference>
<feature type="signal peptide" evidence="1">
    <location>
        <begin position="1"/>
        <end position="26"/>
    </location>
</feature>
<dbReference type="Proteomes" id="UP000008221">
    <property type="component" value="Chromosome"/>
</dbReference>
<name>A0LUL1_ACIC1</name>
<gene>
    <name evidence="2" type="ordered locus">Acel_1349</name>
</gene>
<evidence type="ECO:0000256" key="1">
    <source>
        <dbReference type="SAM" id="SignalP"/>
    </source>
</evidence>
<organism evidence="2 3">
    <name type="scientific">Acidothermus cellulolyticus (strain ATCC 43068 / DSM 8971 / 11B)</name>
    <dbReference type="NCBI Taxonomy" id="351607"/>
    <lineage>
        <taxon>Bacteria</taxon>
        <taxon>Bacillati</taxon>
        <taxon>Actinomycetota</taxon>
        <taxon>Actinomycetes</taxon>
        <taxon>Acidothermales</taxon>
        <taxon>Acidothermaceae</taxon>
        <taxon>Acidothermus</taxon>
    </lineage>
</organism>
<reference evidence="2 3" key="1">
    <citation type="journal article" date="2009" name="Genome Res.">
        <title>Complete genome of the cellulolytic thermophile Acidothermus cellulolyticus 11B provides insights into its ecophysiological and evolutionary adaptations.</title>
        <authorList>
            <person name="Barabote R.D."/>
            <person name="Xie G."/>
            <person name="Leu D.H."/>
            <person name="Normand P."/>
            <person name="Necsulea A."/>
            <person name="Daubin V."/>
            <person name="Medigue C."/>
            <person name="Adney W.S."/>
            <person name="Xu X.C."/>
            <person name="Lapidus A."/>
            <person name="Parales R.E."/>
            <person name="Detter C."/>
            <person name="Pujic P."/>
            <person name="Bruce D."/>
            <person name="Lavire C."/>
            <person name="Challacombe J.F."/>
            <person name="Brettin T.S."/>
            <person name="Berry A.M."/>
        </authorList>
    </citation>
    <scope>NUCLEOTIDE SEQUENCE [LARGE SCALE GENOMIC DNA]</scope>
    <source>
        <strain evidence="3">ATCC 43068 / DSM 8971 / 11B</strain>
    </source>
</reference>
<sequence>MRVVSIWRRMSYSGFALLVCAGTIFASGVPAHADGSPGLVNGTESMNTWWPAAELTVPVQYVGPPFFFGVPTLKEISSRDNRAEGRALKKMQYDPACRMAVSTPTVTDFPGSGVQRFVVVPMVLENSTHICTPMNTSGTPLAS</sequence>
<evidence type="ECO:0008006" key="4">
    <source>
        <dbReference type="Google" id="ProtNLM"/>
    </source>
</evidence>
<dbReference type="KEGG" id="ace:Acel_1349"/>
<evidence type="ECO:0000313" key="2">
    <source>
        <dbReference type="EMBL" id="ABK53121.1"/>
    </source>
</evidence>